<keyword evidence="3" id="KW-0808">Transferase</keyword>
<reference evidence="3 4" key="1">
    <citation type="journal article" date="2019" name="Environ. Microbiol.">
        <title>Species interactions and distinct microbial communities in high Arctic permafrost affected cryosols are associated with the CH4 and CO2 gas fluxes.</title>
        <authorList>
            <person name="Altshuler I."/>
            <person name="Hamel J."/>
            <person name="Turney S."/>
            <person name="Magnuson E."/>
            <person name="Levesque R."/>
            <person name="Greer C."/>
            <person name="Whyte L.G."/>
        </authorList>
    </citation>
    <scope>NUCLEOTIDE SEQUENCE [LARGE SCALE GENOMIC DNA]</scope>
    <source>
        <strain evidence="3 4">S13Y</strain>
    </source>
</reference>
<sequence>MTTASINIAADQVMPTATKPSRGALRGAAVEGLVPAGGQRKIRLLVFTSLYPNAAQPRHGVFVEERLRHLVDSGRIAATVVAPVPWFPFRSPMFGGYSTFAAVPESEERYGIRILHPRYPVIPKLGMNIAPFLMYRALLPVLRKLRTARTDFDLIDAHYFYPDGVAAARLGAALGRPVVVTARGTDVTWIPRYGRCRRQIQRAAESAAAIVTVSQALKDTLATLGVNPGKMTVLRNGVDLERFGPRDRTAIRARLGLQGPVWLTVGNLIELKGVDIAIEALAQVPDNTLLIAGAGPEEHKLRRLVERLGLVARVRFLGEVPQAELCSYYNAADALVLASSREGMPNVVLEAMACGTPVVATPVGGVPELITAPEAGELMRERSPKALVRAWTMLQTRKPDRVATRQFAERLGWHSVIEAQCALYARVLSARAAGARMGSAS</sequence>
<feature type="domain" description="Glycosyltransferase subfamily 4-like N-terminal" evidence="2">
    <location>
        <begin position="109"/>
        <end position="242"/>
    </location>
</feature>
<name>A0A502BZQ9_9GAMM</name>
<gene>
    <name evidence="3" type="ORF">EAH88_15275</name>
</gene>
<feature type="domain" description="Glycosyl transferase family 1" evidence="1">
    <location>
        <begin position="251"/>
        <end position="402"/>
    </location>
</feature>
<comment type="caution">
    <text evidence="3">The sequence shown here is derived from an EMBL/GenBank/DDBJ whole genome shotgun (WGS) entry which is preliminary data.</text>
</comment>
<dbReference type="GO" id="GO:0016757">
    <property type="term" value="F:glycosyltransferase activity"/>
    <property type="evidence" value="ECO:0007669"/>
    <property type="project" value="InterPro"/>
</dbReference>
<dbReference type="Gene3D" id="3.40.50.2000">
    <property type="entry name" value="Glycogen Phosphorylase B"/>
    <property type="match status" value="2"/>
</dbReference>
<evidence type="ECO:0000259" key="1">
    <source>
        <dbReference type="Pfam" id="PF00534"/>
    </source>
</evidence>
<organism evidence="3 4">
    <name type="scientific">Rhodanobacter glycinis</name>
    <dbReference type="NCBI Taxonomy" id="582702"/>
    <lineage>
        <taxon>Bacteria</taxon>
        <taxon>Pseudomonadati</taxon>
        <taxon>Pseudomonadota</taxon>
        <taxon>Gammaproteobacteria</taxon>
        <taxon>Lysobacterales</taxon>
        <taxon>Rhodanobacteraceae</taxon>
        <taxon>Rhodanobacter</taxon>
    </lineage>
</organism>
<accession>A0A502BZQ9</accession>
<keyword evidence="4" id="KW-1185">Reference proteome</keyword>
<dbReference type="Proteomes" id="UP000319486">
    <property type="component" value="Unassembled WGS sequence"/>
</dbReference>
<proteinExistence type="predicted"/>
<dbReference type="EMBL" id="RCZO01000009">
    <property type="protein sequence ID" value="TPG05990.1"/>
    <property type="molecule type" value="Genomic_DNA"/>
</dbReference>
<dbReference type="CDD" id="cd03798">
    <property type="entry name" value="GT4_WlbH-like"/>
    <property type="match status" value="1"/>
</dbReference>
<evidence type="ECO:0000259" key="2">
    <source>
        <dbReference type="Pfam" id="PF13439"/>
    </source>
</evidence>
<evidence type="ECO:0000313" key="4">
    <source>
        <dbReference type="Proteomes" id="UP000319486"/>
    </source>
</evidence>
<dbReference type="SUPFAM" id="SSF53756">
    <property type="entry name" value="UDP-Glycosyltransferase/glycogen phosphorylase"/>
    <property type="match status" value="1"/>
</dbReference>
<dbReference type="InterPro" id="IPR001296">
    <property type="entry name" value="Glyco_trans_1"/>
</dbReference>
<dbReference type="InterPro" id="IPR050194">
    <property type="entry name" value="Glycosyltransferase_grp1"/>
</dbReference>
<dbReference type="PANTHER" id="PTHR45947:SF3">
    <property type="entry name" value="SULFOQUINOVOSYL TRANSFERASE SQD2"/>
    <property type="match status" value="1"/>
</dbReference>
<dbReference type="PANTHER" id="PTHR45947">
    <property type="entry name" value="SULFOQUINOVOSYL TRANSFERASE SQD2"/>
    <property type="match status" value="1"/>
</dbReference>
<dbReference type="Pfam" id="PF00534">
    <property type="entry name" value="Glycos_transf_1"/>
    <property type="match status" value="1"/>
</dbReference>
<dbReference type="OrthoDB" id="258796at2"/>
<evidence type="ECO:0000313" key="3">
    <source>
        <dbReference type="EMBL" id="TPG05990.1"/>
    </source>
</evidence>
<dbReference type="Pfam" id="PF13439">
    <property type="entry name" value="Glyco_transf_4"/>
    <property type="match status" value="1"/>
</dbReference>
<dbReference type="RefSeq" id="WP_140654271.1">
    <property type="nucleotide sequence ID" value="NZ_RCZB01000001.1"/>
</dbReference>
<dbReference type="InterPro" id="IPR028098">
    <property type="entry name" value="Glyco_trans_4-like_N"/>
</dbReference>
<protein>
    <submittedName>
        <fullName evidence="3">Glycosyltransferase family 4 protein</fullName>
    </submittedName>
</protein>
<dbReference type="AlphaFoldDB" id="A0A502BZQ9"/>